<evidence type="ECO:0000256" key="1">
    <source>
        <dbReference type="ARBA" id="ARBA00004651"/>
    </source>
</evidence>
<comment type="subcellular location">
    <subcellularLocation>
        <location evidence="1 7">Cell membrane</location>
        <topology evidence="1 7">Multi-pass membrane protein</topology>
    </subcellularLocation>
</comment>
<protein>
    <submittedName>
        <fullName evidence="9">Sugar ABC transporter permease</fullName>
    </submittedName>
</protein>
<dbReference type="AlphaFoldDB" id="A0A926ITT0"/>
<comment type="caution">
    <text evidence="9">The sequence shown here is derived from an EMBL/GenBank/DDBJ whole genome shotgun (WGS) entry which is preliminary data.</text>
</comment>
<keyword evidence="3" id="KW-1003">Cell membrane</keyword>
<evidence type="ECO:0000256" key="5">
    <source>
        <dbReference type="ARBA" id="ARBA00022989"/>
    </source>
</evidence>
<proteinExistence type="inferred from homology"/>
<dbReference type="PROSITE" id="PS50928">
    <property type="entry name" value="ABC_TM1"/>
    <property type="match status" value="1"/>
</dbReference>
<feature type="domain" description="ABC transmembrane type-1" evidence="8">
    <location>
        <begin position="1"/>
        <end position="131"/>
    </location>
</feature>
<dbReference type="Gene3D" id="1.10.3720.10">
    <property type="entry name" value="MetI-like"/>
    <property type="match status" value="1"/>
</dbReference>
<dbReference type="PANTHER" id="PTHR30193">
    <property type="entry name" value="ABC TRANSPORTER PERMEASE PROTEIN"/>
    <property type="match status" value="1"/>
</dbReference>
<evidence type="ECO:0000259" key="8">
    <source>
        <dbReference type="PROSITE" id="PS50928"/>
    </source>
</evidence>
<keyword evidence="10" id="KW-1185">Reference proteome</keyword>
<name>A0A926ITT0_9FIRM</name>
<dbReference type="InterPro" id="IPR035906">
    <property type="entry name" value="MetI-like_sf"/>
</dbReference>
<organism evidence="9 10">
    <name type="scientific">Qingrenia yutianensis</name>
    <dbReference type="NCBI Taxonomy" id="2763676"/>
    <lineage>
        <taxon>Bacteria</taxon>
        <taxon>Bacillati</taxon>
        <taxon>Bacillota</taxon>
        <taxon>Clostridia</taxon>
        <taxon>Eubacteriales</taxon>
        <taxon>Oscillospiraceae</taxon>
        <taxon>Qingrenia</taxon>
    </lineage>
</organism>
<gene>
    <name evidence="9" type="ORF">H8706_03965</name>
</gene>
<keyword evidence="2 7" id="KW-0813">Transport</keyword>
<feature type="transmembrane region" description="Helical" evidence="7">
    <location>
        <begin position="110"/>
        <end position="132"/>
    </location>
</feature>
<dbReference type="PANTHER" id="PTHR30193:SF41">
    <property type="entry name" value="DIACETYLCHITOBIOSE UPTAKE SYSTEM PERMEASE PROTEIN NGCF"/>
    <property type="match status" value="1"/>
</dbReference>
<dbReference type="InterPro" id="IPR051393">
    <property type="entry name" value="ABC_transporter_permease"/>
</dbReference>
<dbReference type="GO" id="GO:0005886">
    <property type="term" value="C:plasma membrane"/>
    <property type="evidence" value="ECO:0007669"/>
    <property type="project" value="UniProtKB-SubCell"/>
</dbReference>
<keyword evidence="4 7" id="KW-0812">Transmembrane</keyword>
<evidence type="ECO:0000256" key="2">
    <source>
        <dbReference type="ARBA" id="ARBA00022448"/>
    </source>
</evidence>
<feature type="transmembrane region" description="Helical" evidence="7">
    <location>
        <begin position="46"/>
        <end position="66"/>
    </location>
</feature>
<dbReference type="GO" id="GO:0055085">
    <property type="term" value="P:transmembrane transport"/>
    <property type="evidence" value="ECO:0007669"/>
    <property type="project" value="InterPro"/>
</dbReference>
<dbReference type="InterPro" id="IPR000515">
    <property type="entry name" value="MetI-like"/>
</dbReference>
<dbReference type="CDD" id="cd06261">
    <property type="entry name" value="TM_PBP2"/>
    <property type="match status" value="1"/>
</dbReference>
<evidence type="ECO:0000256" key="7">
    <source>
        <dbReference type="RuleBase" id="RU363032"/>
    </source>
</evidence>
<dbReference type="RefSeq" id="WP_262431588.1">
    <property type="nucleotide sequence ID" value="NZ_JACRTE010000003.1"/>
</dbReference>
<reference evidence="9" key="1">
    <citation type="submission" date="2020-08" db="EMBL/GenBank/DDBJ databases">
        <title>Genome public.</title>
        <authorList>
            <person name="Liu C."/>
            <person name="Sun Q."/>
        </authorList>
    </citation>
    <scope>NUCLEOTIDE SEQUENCE</scope>
    <source>
        <strain evidence="9">NSJ-50</strain>
    </source>
</reference>
<evidence type="ECO:0000313" key="9">
    <source>
        <dbReference type="EMBL" id="MBC8596023.1"/>
    </source>
</evidence>
<accession>A0A926ITT0</accession>
<dbReference type="Proteomes" id="UP000647416">
    <property type="component" value="Unassembled WGS sequence"/>
</dbReference>
<evidence type="ECO:0000313" key="10">
    <source>
        <dbReference type="Proteomes" id="UP000647416"/>
    </source>
</evidence>
<evidence type="ECO:0000256" key="6">
    <source>
        <dbReference type="ARBA" id="ARBA00023136"/>
    </source>
</evidence>
<dbReference type="EMBL" id="JACRTE010000003">
    <property type="protein sequence ID" value="MBC8596023.1"/>
    <property type="molecule type" value="Genomic_DNA"/>
</dbReference>
<dbReference type="Pfam" id="PF00528">
    <property type="entry name" value="BPD_transp_1"/>
    <property type="match status" value="1"/>
</dbReference>
<dbReference type="SUPFAM" id="SSF161098">
    <property type="entry name" value="MetI-like"/>
    <property type="match status" value="1"/>
</dbReference>
<sequence length="142" mass="15034">MWVLVISSIWNTFGTNILYFLGALQNVPEDCYEAAKIDGAGKFTTFFKITIPLIAPVAQTILLLSINGTLQTGEYVILLTNGAPGGATYTAGAYLIGKFAPGFAETTANIGYGCALSLVNTAITASVAAFYLKASKKMTNIY</sequence>
<evidence type="ECO:0000256" key="4">
    <source>
        <dbReference type="ARBA" id="ARBA00022692"/>
    </source>
</evidence>
<keyword evidence="6 7" id="KW-0472">Membrane</keyword>
<comment type="similarity">
    <text evidence="7">Belongs to the binding-protein-dependent transport system permease family.</text>
</comment>
<keyword evidence="5 7" id="KW-1133">Transmembrane helix</keyword>
<evidence type="ECO:0000256" key="3">
    <source>
        <dbReference type="ARBA" id="ARBA00022475"/>
    </source>
</evidence>